<organism evidence="1 2">
    <name type="scientific">Edwardsiella anguillarum ET080813</name>
    <dbReference type="NCBI Taxonomy" id="667120"/>
    <lineage>
        <taxon>Bacteria</taxon>
        <taxon>Pseudomonadati</taxon>
        <taxon>Pseudomonadota</taxon>
        <taxon>Gammaproteobacteria</taxon>
        <taxon>Enterobacterales</taxon>
        <taxon>Hafniaceae</taxon>
        <taxon>Edwardsiella</taxon>
    </lineage>
</organism>
<protein>
    <submittedName>
        <fullName evidence="1">Uncharacterized protein</fullName>
    </submittedName>
</protein>
<gene>
    <name evidence="1" type="ORF">ETEE_p1101</name>
</gene>
<evidence type="ECO:0000313" key="1">
    <source>
        <dbReference type="EMBL" id="AIJ10692.1"/>
    </source>
</evidence>
<dbReference type="RefSeq" id="WP_034164926.1">
    <property type="nucleotide sequence ID" value="NZ_CP006665.1"/>
</dbReference>
<accession>A0A076LVJ9</accession>
<dbReference type="EMBL" id="CP006665">
    <property type="protein sequence ID" value="AIJ10692.1"/>
    <property type="molecule type" value="Genomic_DNA"/>
</dbReference>
<dbReference type="KEGG" id="ete:ETEE_p1101"/>
<sequence>MSIHTNLEKIAYGYATAQTLSSLGDQTEWYQAYVYLSTCVGQGVSPDGLIIWQPFEDWEWEDVLEHIEDGAKSILSSLKQVLNLAHKGIVQSSANGALDTNLTQLDMALMVEVGFDIEYQKGVGGEYAA</sequence>
<dbReference type="Proteomes" id="UP000028681">
    <property type="component" value="Plasmid 1"/>
</dbReference>
<keyword evidence="1" id="KW-0614">Plasmid</keyword>
<name>A0A076LVJ9_9GAMM</name>
<reference evidence="1 2" key="1">
    <citation type="journal article" date="2012" name="PLoS ONE">
        <title>Edwardsiella comparative phylogenomics reveal the new intra/inter-species taxonomic relationships, virulence evolution and niche adaptation mechanisms.</title>
        <authorList>
            <person name="Yang M."/>
            <person name="Lv Y."/>
            <person name="Xiao J."/>
            <person name="Wu H."/>
            <person name="Zheng H."/>
            <person name="Liu Q."/>
            <person name="Zhang Y."/>
            <person name="Wang Q."/>
        </authorList>
    </citation>
    <scope>NUCLEOTIDE SEQUENCE [LARGE SCALE GENOMIC DNA]</scope>
    <source>
        <strain evidence="2">080813</strain>
        <plasmid evidence="2">Plasmid 1</plasmid>
    </source>
</reference>
<evidence type="ECO:0000313" key="2">
    <source>
        <dbReference type="Proteomes" id="UP000028681"/>
    </source>
</evidence>
<proteinExistence type="predicted"/>
<dbReference type="GeneID" id="33941582"/>
<geneLocation type="plasmid" evidence="1 2">
    <name>1</name>
</geneLocation>
<dbReference type="HOGENOM" id="CLU_1948013_0_0_6"/>
<dbReference type="AlphaFoldDB" id="A0A076LVJ9"/>